<name>A0A6G4WA43_9HYPH</name>
<dbReference type="EMBL" id="JAAKZF010000007">
    <property type="protein sequence ID" value="NGO51208.1"/>
    <property type="molecule type" value="Genomic_DNA"/>
</dbReference>
<feature type="transmembrane region" description="Helical" evidence="1">
    <location>
        <begin position="284"/>
        <end position="304"/>
    </location>
</feature>
<feature type="transmembrane region" description="Helical" evidence="1">
    <location>
        <begin position="40"/>
        <end position="60"/>
    </location>
</feature>
<evidence type="ECO:0000256" key="1">
    <source>
        <dbReference type="SAM" id="Phobius"/>
    </source>
</evidence>
<dbReference type="InterPro" id="IPR026841">
    <property type="entry name" value="Aur1/Ipt1"/>
</dbReference>
<reference evidence="3 4" key="1">
    <citation type="submission" date="2020-02" db="EMBL/GenBank/DDBJ databases">
        <title>Genome sequence of strain CCNWXJ40-4.</title>
        <authorList>
            <person name="Gao J."/>
            <person name="Sun J."/>
        </authorList>
    </citation>
    <scope>NUCLEOTIDE SEQUENCE [LARGE SCALE GENOMIC DNA]</scope>
    <source>
        <strain evidence="3 4">CCNWXJ 40-4</strain>
    </source>
</reference>
<feature type="domain" description="Inositolphosphotransferase Aur1/Ipt1" evidence="2">
    <location>
        <begin position="123"/>
        <end position="321"/>
    </location>
</feature>
<dbReference type="GO" id="GO:0016020">
    <property type="term" value="C:membrane"/>
    <property type="evidence" value="ECO:0007669"/>
    <property type="project" value="UniProtKB-SubCell"/>
</dbReference>
<feature type="transmembrane region" description="Helical" evidence="1">
    <location>
        <begin position="153"/>
        <end position="171"/>
    </location>
</feature>
<gene>
    <name evidence="3" type="ORF">G6N73_08430</name>
</gene>
<dbReference type="AlphaFoldDB" id="A0A6G4WA43"/>
<accession>A0A6G4WA43</accession>
<dbReference type="Proteomes" id="UP001642900">
    <property type="component" value="Unassembled WGS sequence"/>
</dbReference>
<organism evidence="3 4">
    <name type="scientific">Allomesorhizobium camelthorni</name>
    <dbReference type="NCBI Taxonomy" id="475069"/>
    <lineage>
        <taxon>Bacteria</taxon>
        <taxon>Pseudomonadati</taxon>
        <taxon>Pseudomonadota</taxon>
        <taxon>Alphaproteobacteria</taxon>
        <taxon>Hyphomicrobiales</taxon>
        <taxon>Phyllobacteriaceae</taxon>
        <taxon>Allomesorhizobium</taxon>
    </lineage>
</organism>
<dbReference type="RefSeq" id="WP_165026037.1">
    <property type="nucleotide sequence ID" value="NZ_JAAKZF010000007.1"/>
</dbReference>
<keyword evidence="1" id="KW-0812">Transmembrane</keyword>
<feature type="transmembrane region" description="Helical" evidence="1">
    <location>
        <begin position="253"/>
        <end position="277"/>
    </location>
</feature>
<feature type="transmembrane region" description="Helical" evidence="1">
    <location>
        <begin position="183"/>
        <end position="203"/>
    </location>
</feature>
<comment type="caution">
    <text evidence="3">The sequence shown here is derived from an EMBL/GenBank/DDBJ whole genome shotgun (WGS) entry which is preliminary data.</text>
</comment>
<evidence type="ECO:0000313" key="4">
    <source>
        <dbReference type="Proteomes" id="UP001642900"/>
    </source>
</evidence>
<dbReference type="Pfam" id="PF14378">
    <property type="entry name" value="PAP2_3"/>
    <property type="match status" value="1"/>
</dbReference>
<evidence type="ECO:0000313" key="3">
    <source>
        <dbReference type="EMBL" id="NGO51208.1"/>
    </source>
</evidence>
<feature type="transmembrane region" description="Helical" evidence="1">
    <location>
        <begin position="310"/>
        <end position="327"/>
    </location>
</feature>
<keyword evidence="1" id="KW-1133">Transmembrane helix</keyword>
<proteinExistence type="predicted"/>
<keyword evidence="1" id="KW-0472">Membrane</keyword>
<feature type="transmembrane region" description="Helical" evidence="1">
    <location>
        <begin position="81"/>
        <end position="101"/>
    </location>
</feature>
<evidence type="ECO:0000259" key="2">
    <source>
        <dbReference type="Pfam" id="PF14378"/>
    </source>
</evidence>
<protein>
    <recommendedName>
        <fullName evidence="2">Inositolphosphotransferase Aur1/Ipt1 domain-containing protein</fullName>
    </recommendedName>
</protein>
<keyword evidence="4" id="KW-1185">Reference proteome</keyword>
<sequence length="348" mass="38504">MRGDAGLYLLVVAYTALGLLALSATGRGESAAYGVYVAKWFTLFGFLFPVLNLLLVYAIVIHRVDRRRTLALRLAFSTERLACLVAGVALLLSMMLFQGTYTSLKNALPHWQGGFPHDRLQADIDRWLHFGVDPWIWLYRIGEHDLVRLVLEWNYNVLWFALCFGALFYVATSPRTRRMRTRYLVCFMLVWVVCGNLLAGLFLSAGPAFYGAVTGDEGRFAAQLAFLAHGAQSTNSAVTYQTYLWSLHQYGTAGFGSGISAFPSVHVALAALNALFLWDHSSRLGLAAFAYVAVIVASSVYLAWHYAIDGYASIAIVAVIYFGVKHIEAWATGERQAHSFLSATSSTR</sequence>